<evidence type="ECO:0000313" key="2">
    <source>
        <dbReference type="EMBL" id="TGO55643.1"/>
    </source>
</evidence>
<dbReference type="SMART" id="SM00355">
    <property type="entry name" value="ZnF_C2H2"/>
    <property type="match status" value="2"/>
</dbReference>
<protein>
    <recommendedName>
        <fullName evidence="1">C2H2-type domain-containing protein</fullName>
    </recommendedName>
</protein>
<dbReference type="InterPro" id="IPR013087">
    <property type="entry name" value="Znf_C2H2_type"/>
</dbReference>
<comment type="caution">
    <text evidence="2">The sequence shown here is derived from an EMBL/GenBank/DDBJ whole genome shotgun (WGS) entry which is preliminary data.</text>
</comment>
<evidence type="ECO:0000259" key="1">
    <source>
        <dbReference type="SMART" id="SM00355"/>
    </source>
</evidence>
<reference evidence="2 3" key="1">
    <citation type="submission" date="2017-12" db="EMBL/GenBank/DDBJ databases">
        <title>Comparative genomics of Botrytis spp.</title>
        <authorList>
            <person name="Valero-Jimenez C.A."/>
            <person name="Tapia P."/>
            <person name="Veloso J."/>
            <person name="Silva-Moreno E."/>
            <person name="Staats M."/>
            <person name="Valdes J.H."/>
            <person name="Van Kan J.A.L."/>
        </authorList>
    </citation>
    <scope>NUCLEOTIDE SEQUENCE [LARGE SCALE GENOMIC DNA]</scope>
    <source>
        <strain evidence="2 3">Be9601</strain>
    </source>
</reference>
<keyword evidence="3" id="KW-1185">Reference proteome</keyword>
<accession>A0A4Z1IFS6</accession>
<proteinExistence type="predicted"/>
<evidence type="ECO:0000313" key="3">
    <source>
        <dbReference type="Proteomes" id="UP000297229"/>
    </source>
</evidence>
<name>A0A4Z1IFS6_9HELO</name>
<dbReference type="EMBL" id="PQXM01001441">
    <property type="protein sequence ID" value="TGO55643.1"/>
    <property type="molecule type" value="Genomic_DNA"/>
</dbReference>
<dbReference type="AlphaFoldDB" id="A0A4Z1IFS6"/>
<dbReference type="OrthoDB" id="5305647at2759"/>
<sequence>MPSRLVRPHAKICRPSWDPGDEFGGNYYFLNTSNFFSKSPYLKLYACKDLLPFDNFPFTLLGLDPCGITFNYEPSDAWNATQQVSDPFHTTQQLPPERANSVPVTQVSLPSLSQDSINSQTIERPITQAQNTEDEERPHRCTARGCNVRGFKKQTDLRRHQGIHGNPLFFCPVTTCKSHTKGFKRKDNLTEHRKRVHDAIARASAVLADDSKQASRAVSSEDEEMEDSISVQVPKNMQNGSMVDSPAKSFLLAKLVELRTSRERFILERDGEIKAVETTLSLM</sequence>
<dbReference type="Proteomes" id="UP000297229">
    <property type="component" value="Unassembled WGS sequence"/>
</dbReference>
<organism evidence="2 3">
    <name type="scientific">Botrytis elliptica</name>
    <dbReference type="NCBI Taxonomy" id="278938"/>
    <lineage>
        <taxon>Eukaryota</taxon>
        <taxon>Fungi</taxon>
        <taxon>Dikarya</taxon>
        <taxon>Ascomycota</taxon>
        <taxon>Pezizomycotina</taxon>
        <taxon>Leotiomycetes</taxon>
        <taxon>Helotiales</taxon>
        <taxon>Sclerotiniaceae</taxon>
        <taxon>Botrytis</taxon>
    </lineage>
</organism>
<dbReference type="Gene3D" id="3.30.160.60">
    <property type="entry name" value="Classic Zinc Finger"/>
    <property type="match status" value="1"/>
</dbReference>
<gene>
    <name evidence="2" type="ORF">BELL_1443g00030</name>
</gene>
<feature type="domain" description="C2H2-type" evidence="1">
    <location>
        <begin position="139"/>
        <end position="164"/>
    </location>
</feature>
<feature type="domain" description="C2H2-type" evidence="1">
    <location>
        <begin position="169"/>
        <end position="197"/>
    </location>
</feature>